<feature type="compositionally biased region" description="Polar residues" evidence="1">
    <location>
        <begin position="390"/>
        <end position="404"/>
    </location>
</feature>
<sequence>MNLDGVGGARQAGVHSAESKQVYLNNEKRLRLNWGIEKDQPWESKFPIEIRPGYGDNKPLGLTALTFLSQISSLVSCDEGVRLMIDECRDEKGRPIGMGWKHTKTIANALKESTQNTQTTSKESRRRTKSLDVDEPAATGAADWGSRKAAKDMPWKPIKLSSKLSAMEPNETPGRGEMSSSVRTSLPVSFNTPLAPMSIPTSPPSTSDKVTGYSASRRRAVPRTPKFPKISPKSAKNPPSHSIIVSRESPTSSLRQTENNDKPVTTERKRDLLTRPAELFSSEPPTKRTRIDTIIIQASQSPNTTSVSSTEAAPKVQEISAFPEAPIHAAPPVQEVSAASPQIDTDHQSPLSMLSSSSSSPVALSSPTSSVSPSIEVEPFGIQELGERATTWSPKSKVNENQSVEAEPTKTVAAATTPPLPYIRANARIIGTPASDFQAVEGDTTQSDEWEKQATVVREQLKDLDKRKPMKAWPGAIREPVPGKPIQPYGFYRNTATMQQCWLQLKENERMKELRLQDIDEANRALNWPRSLEIWCYGRMKDYEELFGGKKLKEITHPADDKKLELVQELMSKVGKQLKDGIEDIFKT</sequence>
<feature type="region of interest" description="Disordered" evidence="1">
    <location>
        <begin position="109"/>
        <end position="291"/>
    </location>
</feature>
<feature type="compositionally biased region" description="Low complexity" evidence="1">
    <location>
        <begin position="196"/>
        <end position="207"/>
    </location>
</feature>
<dbReference type="AlphaFoldDB" id="A0A3D8QE72"/>
<feature type="compositionally biased region" description="Basic and acidic residues" evidence="1">
    <location>
        <begin position="258"/>
        <end position="273"/>
    </location>
</feature>
<keyword evidence="3" id="KW-1185">Reference proteome</keyword>
<feature type="compositionally biased region" description="Polar residues" evidence="1">
    <location>
        <begin position="111"/>
        <end position="121"/>
    </location>
</feature>
<accession>A0A3D8QE72</accession>
<feature type="compositionally biased region" description="Polar residues" evidence="1">
    <location>
        <begin position="248"/>
        <end position="257"/>
    </location>
</feature>
<protein>
    <submittedName>
        <fullName evidence="2">Uncharacterized protein</fullName>
    </submittedName>
</protein>
<dbReference type="EMBL" id="PDLN01000019">
    <property type="protein sequence ID" value="RDW60027.1"/>
    <property type="molecule type" value="Genomic_DNA"/>
</dbReference>
<organism evidence="2 3">
    <name type="scientific">Coleophoma crateriformis</name>
    <dbReference type="NCBI Taxonomy" id="565419"/>
    <lineage>
        <taxon>Eukaryota</taxon>
        <taxon>Fungi</taxon>
        <taxon>Dikarya</taxon>
        <taxon>Ascomycota</taxon>
        <taxon>Pezizomycotina</taxon>
        <taxon>Leotiomycetes</taxon>
        <taxon>Helotiales</taxon>
        <taxon>Dermateaceae</taxon>
        <taxon>Coleophoma</taxon>
    </lineage>
</organism>
<feature type="compositionally biased region" description="Polar residues" evidence="1">
    <location>
        <begin position="178"/>
        <end position="192"/>
    </location>
</feature>
<evidence type="ECO:0000313" key="3">
    <source>
        <dbReference type="Proteomes" id="UP000256328"/>
    </source>
</evidence>
<comment type="caution">
    <text evidence="2">The sequence shown here is derived from an EMBL/GenBank/DDBJ whole genome shotgun (WGS) entry which is preliminary data.</text>
</comment>
<dbReference type="OrthoDB" id="10325670at2759"/>
<evidence type="ECO:0000313" key="2">
    <source>
        <dbReference type="EMBL" id="RDW60027.1"/>
    </source>
</evidence>
<dbReference type="Proteomes" id="UP000256328">
    <property type="component" value="Unassembled WGS sequence"/>
</dbReference>
<feature type="compositionally biased region" description="Low complexity" evidence="1">
    <location>
        <begin position="349"/>
        <end position="374"/>
    </location>
</feature>
<reference evidence="2 3" key="1">
    <citation type="journal article" date="2018" name="IMA Fungus">
        <title>IMA Genome-F 9: Draft genome sequence of Annulohypoxylon stygium, Aspergillus mulundensis, Berkeleyomyces basicola (syn. Thielaviopsis basicola), Ceratocystis smalleyi, two Cercospora beticola strains, Coleophoma cylindrospora, Fusarium fracticaudum, Phialophora cf. hyalina, and Morchella septimelata.</title>
        <authorList>
            <person name="Wingfield B.D."/>
            <person name="Bills G.F."/>
            <person name="Dong Y."/>
            <person name="Huang W."/>
            <person name="Nel W.J."/>
            <person name="Swalarsk-Parry B.S."/>
            <person name="Vaghefi N."/>
            <person name="Wilken P.M."/>
            <person name="An Z."/>
            <person name="de Beer Z.W."/>
            <person name="De Vos L."/>
            <person name="Chen L."/>
            <person name="Duong T.A."/>
            <person name="Gao Y."/>
            <person name="Hammerbacher A."/>
            <person name="Kikkert J.R."/>
            <person name="Li Y."/>
            <person name="Li H."/>
            <person name="Li K."/>
            <person name="Li Q."/>
            <person name="Liu X."/>
            <person name="Ma X."/>
            <person name="Naidoo K."/>
            <person name="Pethybridge S.J."/>
            <person name="Sun J."/>
            <person name="Steenkamp E.T."/>
            <person name="van der Nest M.A."/>
            <person name="van Wyk S."/>
            <person name="Wingfield M.J."/>
            <person name="Xiong C."/>
            <person name="Yue Q."/>
            <person name="Zhang X."/>
        </authorList>
    </citation>
    <scope>NUCLEOTIDE SEQUENCE [LARGE SCALE GENOMIC DNA]</scope>
    <source>
        <strain evidence="2 3">BP5796</strain>
    </source>
</reference>
<evidence type="ECO:0000256" key="1">
    <source>
        <dbReference type="SAM" id="MobiDB-lite"/>
    </source>
</evidence>
<gene>
    <name evidence="2" type="ORF">BP5796_11633</name>
</gene>
<feature type="region of interest" description="Disordered" evidence="1">
    <location>
        <begin position="331"/>
        <end position="411"/>
    </location>
</feature>
<proteinExistence type="predicted"/>
<feature type="compositionally biased region" description="Basic and acidic residues" evidence="1">
    <location>
        <begin position="145"/>
        <end position="154"/>
    </location>
</feature>
<name>A0A3D8QE72_9HELO</name>